<name>A0A934RDC3_9BACT</name>
<evidence type="ECO:0000256" key="4">
    <source>
        <dbReference type="PIRSR" id="PIRSR610905-2"/>
    </source>
</evidence>
<accession>A0A934RDC3</accession>
<dbReference type="PANTHER" id="PTHR36845:SF1">
    <property type="entry name" value="HYDROLASE, PUTATIVE (AFU_ORTHOLOGUE AFUA_7G05090)-RELATED"/>
    <property type="match status" value="1"/>
</dbReference>
<dbReference type="AlphaFoldDB" id="A0A934RDC3"/>
<dbReference type="InterPro" id="IPR012341">
    <property type="entry name" value="6hp_glycosidase-like_sf"/>
</dbReference>
<gene>
    <name evidence="5" type="ORF">JIN81_11380</name>
</gene>
<dbReference type="PANTHER" id="PTHR36845">
    <property type="entry name" value="HYDROLASE, PUTATIVE (AFU_ORTHOLOGUE AFUA_7G05090)-RELATED"/>
    <property type="match status" value="1"/>
</dbReference>
<comment type="similarity">
    <text evidence="2">Belongs to the glycosyl hydrolase 88 family.</text>
</comment>
<dbReference type="Gene3D" id="1.50.10.10">
    <property type="match status" value="1"/>
</dbReference>
<feature type="active site" description="Proton donor" evidence="3">
    <location>
        <position position="173"/>
    </location>
</feature>
<feature type="binding site" evidence="4">
    <location>
        <position position="245"/>
    </location>
    <ligand>
        <name>substrate</name>
    </ligand>
</feature>
<dbReference type="SUPFAM" id="SSF48208">
    <property type="entry name" value="Six-hairpin glycosidases"/>
    <property type="match status" value="1"/>
</dbReference>
<dbReference type="Pfam" id="PF07470">
    <property type="entry name" value="Glyco_hydro_88"/>
    <property type="match status" value="1"/>
</dbReference>
<reference evidence="5" key="1">
    <citation type="submission" date="2021-01" db="EMBL/GenBank/DDBJ databases">
        <title>Modified the classification status of verrucomicrobia.</title>
        <authorList>
            <person name="Feng X."/>
        </authorList>
    </citation>
    <scope>NUCLEOTIDE SEQUENCE</scope>
    <source>
        <strain evidence="5">KCTC 22201</strain>
    </source>
</reference>
<sequence length="393" mass="43518">MAIQSDIDTLATPCMTDVESALGASISKIRKFFPSLVASPASWGFDRAGHYSDRNESFYHIDNWTTSFFAGMALIASAAADDPELLDVVGGLKENYEEKIGRHGKDTMHDLGFLFSLYSVALYRRTGEERHRETGLRAARLLADRFIEPGDYIRAWGRMDDSSCKYQGLAIVDSLMNLPLLYWAAKEEGDTRLRDIAIRHTNTTLKHFVRPDGSVFHAFRFDPETGSPLGGDNYCGLDIDSHWARGASWAMYGFALGFRHTGDASYLAAARKVAEKFVNELDGVGVPVWDFSLAHEDTAIRDSSAAAIACCAIQELDRLGEATPALLEGKERMIRALCSERFLDSTTARAGLLREGEVGDGQGSFISVYTSWGDYFFTQAVAEECGYAVDFWH</sequence>
<feature type="binding site" evidence="4">
    <location>
        <position position="249"/>
    </location>
    <ligand>
        <name>substrate</name>
    </ligand>
</feature>
<feature type="binding site" evidence="4">
    <location>
        <position position="173"/>
    </location>
    <ligand>
        <name>substrate</name>
    </ligand>
</feature>
<feature type="binding site" evidence="4">
    <location>
        <position position="231"/>
    </location>
    <ligand>
        <name>substrate</name>
    </ligand>
</feature>
<comment type="caution">
    <text evidence="5">The sequence shown here is derived from an EMBL/GenBank/DDBJ whole genome shotgun (WGS) entry which is preliminary data.</text>
</comment>
<dbReference type="GO" id="GO:0052757">
    <property type="term" value="F:chondroitin hydrolase activity"/>
    <property type="evidence" value="ECO:0007669"/>
    <property type="project" value="TreeGrafter"/>
</dbReference>
<evidence type="ECO:0000256" key="2">
    <source>
        <dbReference type="ARBA" id="ARBA00038358"/>
    </source>
</evidence>
<dbReference type="InterPro" id="IPR008928">
    <property type="entry name" value="6-hairpin_glycosidase_sf"/>
</dbReference>
<protein>
    <submittedName>
        <fullName evidence="5">Glycoside hydrolase family 88 protein</fullName>
    </submittedName>
</protein>
<feature type="active site" description="Nucleophile" evidence="3">
    <location>
        <position position="110"/>
    </location>
</feature>
<keyword evidence="6" id="KW-1185">Reference proteome</keyword>
<evidence type="ECO:0000256" key="1">
    <source>
        <dbReference type="ARBA" id="ARBA00022801"/>
    </source>
</evidence>
<evidence type="ECO:0000256" key="3">
    <source>
        <dbReference type="PIRSR" id="PIRSR610905-1"/>
    </source>
</evidence>
<proteinExistence type="inferred from homology"/>
<organism evidence="5 6">
    <name type="scientific">Haloferula rosea</name>
    <dbReference type="NCBI Taxonomy" id="490093"/>
    <lineage>
        <taxon>Bacteria</taxon>
        <taxon>Pseudomonadati</taxon>
        <taxon>Verrucomicrobiota</taxon>
        <taxon>Verrucomicrobiia</taxon>
        <taxon>Verrucomicrobiales</taxon>
        <taxon>Verrucomicrobiaceae</taxon>
        <taxon>Haloferula</taxon>
    </lineage>
</organism>
<dbReference type="RefSeq" id="WP_200279325.1">
    <property type="nucleotide sequence ID" value="NZ_JAENII010000008.1"/>
</dbReference>
<evidence type="ECO:0000313" key="5">
    <source>
        <dbReference type="EMBL" id="MBK1827623.1"/>
    </source>
</evidence>
<dbReference type="InterPro" id="IPR010905">
    <property type="entry name" value="Glyco_hydro_88"/>
</dbReference>
<feature type="binding site" evidence="4">
    <location>
        <position position="110"/>
    </location>
    <ligand>
        <name>substrate</name>
    </ligand>
</feature>
<dbReference type="Proteomes" id="UP000658278">
    <property type="component" value="Unassembled WGS sequence"/>
</dbReference>
<dbReference type="GO" id="GO:0000272">
    <property type="term" value="P:polysaccharide catabolic process"/>
    <property type="evidence" value="ECO:0007669"/>
    <property type="project" value="TreeGrafter"/>
</dbReference>
<dbReference type="InterPro" id="IPR052369">
    <property type="entry name" value="UG_Glycosaminoglycan_Hydrolase"/>
</dbReference>
<keyword evidence="1 5" id="KW-0378">Hydrolase</keyword>
<dbReference type="EMBL" id="JAENII010000008">
    <property type="protein sequence ID" value="MBK1827623.1"/>
    <property type="molecule type" value="Genomic_DNA"/>
</dbReference>
<evidence type="ECO:0000313" key="6">
    <source>
        <dbReference type="Proteomes" id="UP000658278"/>
    </source>
</evidence>